<reference evidence="3 4" key="1">
    <citation type="submission" date="2020-08" db="EMBL/GenBank/DDBJ databases">
        <title>Sequencing the genomes of 1000 actinobacteria strains.</title>
        <authorList>
            <person name="Klenk H.-P."/>
        </authorList>
    </citation>
    <scope>NUCLEOTIDE SEQUENCE [LARGE SCALE GENOMIC DNA]</scope>
    <source>
        <strain evidence="3 4">DSM 44320</strain>
    </source>
</reference>
<evidence type="ECO:0000313" key="3">
    <source>
        <dbReference type="EMBL" id="MBB3734066.1"/>
    </source>
</evidence>
<organism evidence="3 4">
    <name type="scientific">Nonomuraea dietziae</name>
    <dbReference type="NCBI Taxonomy" id="65515"/>
    <lineage>
        <taxon>Bacteria</taxon>
        <taxon>Bacillati</taxon>
        <taxon>Actinomycetota</taxon>
        <taxon>Actinomycetes</taxon>
        <taxon>Streptosporangiales</taxon>
        <taxon>Streptosporangiaceae</taxon>
        <taxon>Nonomuraea</taxon>
    </lineage>
</organism>
<dbReference type="InterPro" id="IPR014721">
    <property type="entry name" value="Ribsml_uS5_D2-typ_fold_subgr"/>
</dbReference>
<feature type="compositionally biased region" description="Basic residues" evidence="1">
    <location>
        <begin position="461"/>
        <end position="470"/>
    </location>
</feature>
<accession>A0A7W5VFP4</accession>
<dbReference type="PANTHER" id="PTHR32039:SF7">
    <property type="entry name" value="COMPETENCE PROTEIN COMM"/>
    <property type="match status" value="1"/>
</dbReference>
<evidence type="ECO:0000313" key="4">
    <source>
        <dbReference type="Proteomes" id="UP000579945"/>
    </source>
</evidence>
<sequence length="513" mass="54659">MAVVRTRTVTLIATTGRVIEVEADVGHGQARFHLIGLPDTHLPEIRDRVRAATINSSLPWPKMRTTVSLYPASLPKRGTQLDLSIAVAILAATGVISAARVAATFFLGELGLDGRIIPIRGVLPAVLAAAATGDAVVVVPTANASEAALVPGVQVVPVDDLQQLVTWLRDDRHQLPPVPAPVAPPSGPEADLADIAGQAQARKALEISAAGGHHLLMIGPNGSGTTMLAERLPTLLPDLDPQDAYEVTALHSIAGTLPPHPPLMTRPPFISAHHTASPAAIFGGGRTVVRPGVCSLAHRGILYLDEAPELPRSVLDELRQPLAAGQVTIARSAGTLTFPARFILVLAATPCPCSAPAGVEHSCQCSTAVRRRYLARLSGALGDPYRHHRRPHPAPSPGRRRPPRASREQPGGRRARAARAATRRPALGRDAVADQCGDPGLSSPLRLPPLRRGAEADRRIGGPRRAQRPRSRPDPAHRLDTRRPHRKSSAGPRRCRRRAGSAPRRRRQDMTET</sequence>
<feature type="region of interest" description="Disordered" evidence="1">
    <location>
        <begin position="380"/>
        <end position="513"/>
    </location>
</feature>
<protein>
    <submittedName>
        <fullName evidence="3">Magnesium chelatase family protein</fullName>
    </submittedName>
</protein>
<dbReference type="SUPFAM" id="SSF54211">
    <property type="entry name" value="Ribosomal protein S5 domain 2-like"/>
    <property type="match status" value="1"/>
</dbReference>
<evidence type="ECO:0000259" key="2">
    <source>
        <dbReference type="Pfam" id="PF01078"/>
    </source>
</evidence>
<dbReference type="InterPro" id="IPR027417">
    <property type="entry name" value="P-loop_NTPase"/>
</dbReference>
<dbReference type="EMBL" id="JACIBV010000003">
    <property type="protein sequence ID" value="MBB3734066.1"/>
    <property type="molecule type" value="Genomic_DNA"/>
</dbReference>
<dbReference type="Gene3D" id="3.40.50.300">
    <property type="entry name" value="P-loop containing nucleotide triphosphate hydrolases"/>
    <property type="match status" value="1"/>
</dbReference>
<keyword evidence="4" id="KW-1185">Reference proteome</keyword>
<dbReference type="InterPro" id="IPR045006">
    <property type="entry name" value="CHLI-like"/>
</dbReference>
<feature type="domain" description="Magnesium chelatase ChlI-like catalytic" evidence="2">
    <location>
        <begin position="191"/>
        <end position="383"/>
    </location>
</feature>
<dbReference type="Gene3D" id="3.30.230.10">
    <property type="match status" value="1"/>
</dbReference>
<dbReference type="SUPFAM" id="SSF52540">
    <property type="entry name" value="P-loop containing nucleoside triphosphate hydrolases"/>
    <property type="match status" value="1"/>
</dbReference>
<dbReference type="GO" id="GO:0005524">
    <property type="term" value="F:ATP binding"/>
    <property type="evidence" value="ECO:0007669"/>
    <property type="project" value="InterPro"/>
</dbReference>
<gene>
    <name evidence="3" type="ORF">FHR33_010019</name>
</gene>
<dbReference type="Proteomes" id="UP000579945">
    <property type="component" value="Unassembled WGS sequence"/>
</dbReference>
<dbReference type="AlphaFoldDB" id="A0A7W5VFP4"/>
<feature type="compositionally biased region" description="Basic residues" evidence="1">
    <location>
        <begin position="386"/>
        <end position="404"/>
    </location>
</feature>
<evidence type="ECO:0000256" key="1">
    <source>
        <dbReference type="SAM" id="MobiDB-lite"/>
    </source>
</evidence>
<name>A0A7W5VFP4_9ACTN</name>
<dbReference type="InterPro" id="IPR020568">
    <property type="entry name" value="Ribosomal_Su5_D2-typ_SF"/>
</dbReference>
<dbReference type="Pfam" id="PF01078">
    <property type="entry name" value="Mg_chelatase"/>
    <property type="match status" value="1"/>
</dbReference>
<feature type="compositionally biased region" description="Low complexity" evidence="1">
    <location>
        <begin position="439"/>
        <end position="451"/>
    </location>
</feature>
<feature type="compositionally biased region" description="Basic and acidic residues" evidence="1">
    <location>
        <begin position="471"/>
        <end position="482"/>
    </location>
</feature>
<dbReference type="Pfam" id="PF13541">
    <property type="entry name" value="ChlI"/>
    <property type="match status" value="1"/>
</dbReference>
<dbReference type="InterPro" id="IPR000523">
    <property type="entry name" value="Mg_chelatse_chII-like_cat_dom"/>
</dbReference>
<dbReference type="PANTHER" id="PTHR32039">
    <property type="entry name" value="MAGNESIUM-CHELATASE SUBUNIT CHLI"/>
    <property type="match status" value="1"/>
</dbReference>
<proteinExistence type="predicted"/>
<comment type="caution">
    <text evidence="3">The sequence shown here is derived from an EMBL/GenBank/DDBJ whole genome shotgun (WGS) entry which is preliminary data.</text>
</comment>
<feature type="compositionally biased region" description="Basic residues" evidence="1">
    <location>
        <begin position="483"/>
        <end position="507"/>
    </location>
</feature>